<protein>
    <submittedName>
        <fullName evidence="1">Uncharacterized protein</fullName>
    </submittedName>
</protein>
<comment type="caution">
    <text evidence="1">The sequence shown here is derived from an EMBL/GenBank/DDBJ whole genome shotgun (WGS) entry which is preliminary data.</text>
</comment>
<proteinExistence type="predicted"/>
<dbReference type="EMBL" id="JACHLN010000004">
    <property type="protein sequence ID" value="MBB4840829.1"/>
    <property type="molecule type" value="Genomic_DNA"/>
</dbReference>
<evidence type="ECO:0000313" key="2">
    <source>
        <dbReference type="Proteomes" id="UP000575241"/>
    </source>
</evidence>
<gene>
    <name evidence="1" type="ORF">HNP52_003926</name>
</gene>
<organism evidence="1 2">
    <name type="scientific">Sphingomonas kyeonggiensis</name>
    <dbReference type="NCBI Taxonomy" id="1268553"/>
    <lineage>
        <taxon>Bacteria</taxon>
        <taxon>Pseudomonadati</taxon>
        <taxon>Pseudomonadota</taxon>
        <taxon>Alphaproteobacteria</taxon>
        <taxon>Sphingomonadales</taxon>
        <taxon>Sphingomonadaceae</taxon>
        <taxon>Sphingomonas</taxon>
    </lineage>
</organism>
<dbReference type="Proteomes" id="UP000575241">
    <property type="component" value="Unassembled WGS sequence"/>
</dbReference>
<dbReference type="AlphaFoldDB" id="A0A7W7NUH8"/>
<keyword evidence="2" id="KW-1185">Reference proteome</keyword>
<name>A0A7W7NUH8_9SPHN</name>
<sequence length="159" mass="17669">MHLRRPTLFRFALLALALAGFLGAAWLLLPPATADERAVLEKVAKTQPVTTCLALKTRRPSGYHIPWHDKERDAAIIRANELAQSRDVHLALDLESLIDNALKLDCKTRATLSTPAFSGTFAFVEVTDKISRDTIVLKKNGKGWEFVKHYPAPIQSVIV</sequence>
<evidence type="ECO:0000313" key="1">
    <source>
        <dbReference type="EMBL" id="MBB4840829.1"/>
    </source>
</evidence>
<dbReference type="RefSeq" id="WP_184169499.1">
    <property type="nucleotide sequence ID" value="NZ_JACHLN010000004.1"/>
</dbReference>
<accession>A0A7W7NUH8</accession>
<reference evidence="1 2" key="1">
    <citation type="submission" date="2020-08" db="EMBL/GenBank/DDBJ databases">
        <title>Functional genomics of gut bacteria from endangered species of beetles.</title>
        <authorList>
            <person name="Carlos-Shanley C."/>
        </authorList>
    </citation>
    <scope>NUCLEOTIDE SEQUENCE [LARGE SCALE GENOMIC DNA]</scope>
    <source>
        <strain evidence="1 2">S00224</strain>
    </source>
</reference>